<dbReference type="SUPFAM" id="SSF48452">
    <property type="entry name" value="TPR-like"/>
    <property type="match status" value="1"/>
</dbReference>
<reference evidence="1" key="1">
    <citation type="submission" date="2023-08" db="EMBL/GenBank/DDBJ databases">
        <title>Complete genome sequence of Sinorhizobium chiapanecum ITTG S70 isolated from Acaciella angustissima nodules in Chiapas-Mexico.</title>
        <authorList>
            <person name="Rincon-Rosales R."/>
            <person name="Rogel M.A."/>
            <person name="Rincon-Medina C.I."/>
            <person name="Guerrero G."/>
            <person name="Manzano-Gomez L.A."/>
            <person name="Lopez-Lopez A."/>
            <person name="Rincon Molina F.A."/>
            <person name="Martinez-Romero E."/>
        </authorList>
    </citation>
    <scope>NUCLEOTIDE SEQUENCE</scope>
    <source>
        <strain evidence="1">ITTG S70</strain>
        <plasmid evidence="1">pSchITTGS70d</plasmid>
    </source>
</reference>
<evidence type="ECO:0000313" key="2">
    <source>
        <dbReference type="Proteomes" id="UP001432360"/>
    </source>
</evidence>
<dbReference type="InterPro" id="IPR011990">
    <property type="entry name" value="TPR-like_helical_dom_sf"/>
</dbReference>
<evidence type="ECO:0008006" key="3">
    <source>
        <dbReference type="Google" id="ProtNLM"/>
    </source>
</evidence>
<keyword evidence="1" id="KW-0614">Plasmid</keyword>
<geneLocation type="plasmid" evidence="1 2">
    <name>pSchITTGS70d</name>
</geneLocation>
<keyword evidence="2" id="KW-1185">Reference proteome</keyword>
<name>A0ABZ2BMC8_9HYPH</name>
<protein>
    <recommendedName>
        <fullName evidence="3">Tetratricopeptide repeat protein</fullName>
    </recommendedName>
</protein>
<sequence length="397" mass="43472">MTEQDRARAALSAEINPGATDLCIHFTARNGAAGQFNRFPTPPGSSNIYVNSIKPNWYLDGLPGRDGIDGTVGELRERIDQSKAKRITTIGSSMGAWGASYYAPMIGANTAILFGPELSLNCFGGFSAADLTKRTPLPTIKAGGECRYVTVAGGLSPSDLACSINFFNDDHSNCFIIPRMAHGTSAELSNLGLLDRIIAELVEGRSAILDMLQHPQIDQLVPLFYGRDYDFTVLLEYVRFHVRKAGYGRMVLRIAEDLVARRLPKEAAFLLEDAHPSVSANIEARALLLKCAQATKQHDRAVSLADGLLPSREHRQMALWAKGLALESLGRNDEARQAFQLICDEHRENDLFVKAVAKLDPPQPQPEEVGAAPKTGNWVQRLLKLVRNHQDRADATA</sequence>
<proteinExistence type="predicted"/>
<gene>
    <name evidence="1" type="ORF">RB548_26835</name>
</gene>
<dbReference type="Proteomes" id="UP001432360">
    <property type="component" value="Plasmid pSchITTGS70d"/>
</dbReference>
<organism evidence="1 2">
    <name type="scientific">Sinorhizobium chiapasense</name>
    <dbReference type="NCBI Taxonomy" id="501572"/>
    <lineage>
        <taxon>Bacteria</taxon>
        <taxon>Pseudomonadati</taxon>
        <taxon>Pseudomonadota</taxon>
        <taxon>Alphaproteobacteria</taxon>
        <taxon>Hyphomicrobiales</taxon>
        <taxon>Rhizobiaceae</taxon>
        <taxon>Sinorhizobium/Ensifer group</taxon>
        <taxon>Sinorhizobium</taxon>
    </lineage>
</organism>
<dbReference type="EMBL" id="CP133152">
    <property type="protein sequence ID" value="WVT07785.1"/>
    <property type="molecule type" value="Genomic_DNA"/>
</dbReference>
<dbReference type="Gene3D" id="1.25.40.10">
    <property type="entry name" value="Tetratricopeptide repeat domain"/>
    <property type="match status" value="1"/>
</dbReference>
<accession>A0ABZ2BMC8</accession>
<dbReference type="RefSeq" id="WP_331376793.1">
    <property type="nucleotide sequence ID" value="NZ_CP133152.1"/>
</dbReference>
<evidence type="ECO:0000313" key="1">
    <source>
        <dbReference type="EMBL" id="WVT07785.1"/>
    </source>
</evidence>